<evidence type="ECO:0000313" key="13">
    <source>
        <dbReference type="EMBL" id="RJL31657.1"/>
    </source>
</evidence>
<dbReference type="EC" id="2.7.13.3" evidence="2"/>
<dbReference type="Pfam" id="PF02518">
    <property type="entry name" value="HATPase_c"/>
    <property type="match status" value="1"/>
</dbReference>
<keyword evidence="5" id="KW-0547">Nucleotide-binding</keyword>
<keyword evidence="14" id="KW-1185">Reference proteome</keyword>
<evidence type="ECO:0000256" key="6">
    <source>
        <dbReference type="ARBA" id="ARBA00022777"/>
    </source>
</evidence>
<evidence type="ECO:0000259" key="10">
    <source>
        <dbReference type="Pfam" id="PF02518"/>
    </source>
</evidence>
<evidence type="ECO:0000259" key="12">
    <source>
        <dbReference type="Pfam" id="PF23539"/>
    </source>
</evidence>
<gene>
    <name evidence="13" type="ORF">D5H75_18270</name>
</gene>
<evidence type="ECO:0000256" key="1">
    <source>
        <dbReference type="ARBA" id="ARBA00000085"/>
    </source>
</evidence>
<dbReference type="Gene3D" id="1.20.5.1930">
    <property type="match status" value="1"/>
</dbReference>
<organism evidence="13 14">
    <name type="scientific">Bailinhaonella thermotolerans</name>
    <dbReference type="NCBI Taxonomy" id="1070861"/>
    <lineage>
        <taxon>Bacteria</taxon>
        <taxon>Bacillati</taxon>
        <taxon>Actinomycetota</taxon>
        <taxon>Actinomycetes</taxon>
        <taxon>Streptosporangiales</taxon>
        <taxon>Streptosporangiaceae</taxon>
        <taxon>Bailinhaonella</taxon>
    </lineage>
</organism>
<name>A0A3A4B0V1_9ACTN</name>
<dbReference type="GO" id="GO:0016020">
    <property type="term" value="C:membrane"/>
    <property type="evidence" value="ECO:0007669"/>
    <property type="project" value="InterPro"/>
</dbReference>
<keyword evidence="4" id="KW-0808">Transferase</keyword>
<feature type="domain" description="Histidine kinase/HSP90-like ATPase" evidence="10">
    <location>
        <begin position="319"/>
        <end position="408"/>
    </location>
</feature>
<evidence type="ECO:0000256" key="7">
    <source>
        <dbReference type="ARBA" id="ARBA00022840"/>
    </source>
</evidence>
<feature type="region of interest" description="Disordered" evidence="9">
    <location>
        <begin position="357"/>
        <end position="376"/>
    </location>
</feature>
<dbReference type="Gene3D" id="3.30.565.10">
    <property type="entry name" value="Histidine kinase-like ATPase, C-terminal domain"/>
    <property type="match status" value="1"/>
</dbReference>
<dbReference type="PANTHER" id="PTHR24421">
    <property type="entry name" value="NITRATE/NITRITE SENSOR PROTEIN NARX-RELATED"/>
    <property type="match status" value="1"/>
</dbReference>
<proteinExistence type="predicted"/>
<reference evidence="13 14" key="1">
    <citation type="submission" date="2018-09" db="EMBL/GenBank/DDBJ databases">
        <title>YIM 75507 draft genome.</title>
        <authorList>
            <person name="Tang S."/>
            <person name="Feng Y."/>
        </authorList>
    </citation>
    <scope>NUCLEOTIDE SEQUENCE [LARGE SCALE GENOMIC DNA]</scope>
    <source>
        <strain evidence="13 14">YIM 75507</strain>
    </source>
</reference>
<dbReference type="InterPro" id="IPR055558">
    <property type="entry name" value="DUF7134"/>
</dbReference>
<evidence type="ECO:0000256" key="4">
    <source>
        <dbReference type="ARBA" id="ARBA00022679"/>
    </source>
</evidence>
<sequence>MRRPTYAVRMMREFEGTPPPKSVVRRVSGWIGDHWQLADALLAAGVCVFLLIHVPYSGHSITARVPWSFLGDLAAYASLALRRRYPIPVLVLVWGLWLASGRWDVWTEFNGTWAELGTPTALMYTLYTAANWSGSRWSQVVLAATLAPALVALAQAAGVETPAFVPPPNPPQSYPLSFLLCAGVWGVGRALRIQRAAAESARENHAQAVLAEERVRIARELHDIVAHNVSAMVIQSAAASAALRSRDEAEAAVALKAIGSLGTTALDELRMLLGVLRDAPVDSRPGIEAITDLADRLPLDVRLNIEPPPREIPEEAALTAYRIVQEALTNTLKHAGKDATATVQLSYTDKGLAVEVADDGGRNRPDRPRLPGAGHGLAGIRERAETLGGVVEAAPLRPRGFRVRALVPWT</sequence>
<evidence type="ECO:0000256" key="8">
    <source>
        <dbReference type="ARBA" id="ARBA00023012"/>
    </source>
</evidence>
<evidence type="ECO:0000256" key="2">
    <source>
        <dbReference type="ARBA" id="ARBA00012438"/>
    </source>
</evidence>
<dbReference type="InterPro" id="IPR050482">
    <property type="entry name" value="Sensor_HK_TwoCompSys"/>
</dbReference>
<evidence type="ECO:0000256" key="3">
    <source>
        <dbReference type="ARBA" id="ARBA00022553"/>
    </source>
</evidence>
<dbReference type="AlphaFoldDB" id="A0A3A4B0V1"/>
<accession>A0A3A4B0V1</accession>
<dbReference type="Pfam" id="PF07730">
    <property type="entry name" value="HisKA_3"/>
    <property type="match status" value="1"/>
</dbReference>
<keyword evidence="7" id="KW-0067">ATP-binding</keyword>
<feature type="compositionally biased region" description="Basic and acidic residues" evidence="9">
    <location>
        <begin position="359"/>
        <end position="369"/>
    </location>
</feature>
<evidence type="ECO:0000256" key="9">
    <source>
        <dbReference type="SAM" id="MobiDB-lite"/>
    </source>
</evidence>
<dbReference type="GO" id="GO:0000155">
    <property type="term" value="F:phosphorelay sensor kinase activity"/>
    <property type="evidence" value="ECO:0007669"/>
    <property type="project" value="InterPro"/>
</dbReference>
<evidence type="ECO:0000313" key="14">
    <source>
        <dbReference type="Proteomes" id="UP000265768"/>
    </source>
</evidence>
<keyword evidence="6" id="KW-0418">Kinase</keyword>
<dbReference type="InterPro" id="IPR003594">
    <property type="entry name" value="HATPase_dom"/>
</dbReference>
<dbReference type="PANTHER" id="PTHR24421:SF10">
    <property type="entry name" value="NITRATE_NITRITE SENSOR PROTEIN NARQ"/>
    <property type="match status" value="1"/>
</dbReference>
<evidence type="ECO:0000259" key="11">
    <source>
        <dbReference type="Pfam" id="PF07730"/>
    </source>
</evidence>
<dbReference type="SUPFAM" id="SSF55874">
    <property type="entry name" value="ATPase domain of HSP90 chaperone/DNA topoisomerase II/histidine kinase"/>
    <property type="match status" value="1"/>
</dbReference>
<dbReference type="EMBL" id="QZEY01000006">
    <property type="protein sequence ID" value="RJL31657.1"/>
    <property type="molecule type" value="Genomic_DNA"/>
</dbReference>
<keyword evidence="3" id="KW-0597">Phosphoprotein</keyword>
<dbReference type="OrthoDB" id="227596at2"/>
<keyword evidence="8" id="KW-0902">Two-component regulatory system</keyword>
<comment type="caution">
    <text evidence="13">The sequence shown here is derived from an EMBL/GenBank/DDBJ whole genome shotgun (WGS) entry which is preliminary data.</text>
</comment>
<dbReference type="InterPro" id="IPR036890">
    <property type="entry name" value="HATPase_C_sf"/>
</dbReference>
<protein>
    <recommendedName>
        <fullName evidence="2">histidine kinase</fullName>
        <ecNumber evidence="2">2.7.13.3</ecNumber>
    </recommendedName>
</protein>
<evidence type="ECO:0000256" key="5">
    <source>
        <dbReference type="ARBA" id="ARBA00022741"/>
    </source>
</evidence>
<feature type="domain" description="Signal transduction histidine kinase subgroup 3 dimerisation and phosphoacceptor" evidence="11">
    <location>
        <begin position="213"/>
        <end position="278"/>
    </location>
</feature>
<dbReference type="InterPro" id="IPR011712">
    <property type="entry name" value="Sig_transdc_His_kin_sub3_dim/P"/>
</dbReference>
<comment type="catalytic activity">
    <reaction evidence="1">
        <text>ATP + protein L-histidine = ADP + protein N-phospho-L-histidine.</text>
        <dbReference type="EC" id="2.7.13.3"/>
    </reaction>
</comment>
<dbReference type="CDD" id="cd16917">
    <property type="entry name" value="HATPase_UhpB-NarQ-NarX-like"/>
    <property type="match status" value="1"/>
</dbReference>
<dbReference type="GO" id="GO:0005524">
    <property type="term" value="F:ATP binding"/>
    <property type="evidence" value="ECO:0007669"/>
    <property type="project" value="UniProtKB-KW"/>
</dbReference>
<dbReference type="Proteomes" id="UP000265768">
    <property type="component" value="Unassembled WGS sequence"/>
</dbReference>
<dbReference type="Pfam" id="PF23539">
    <property type="entry name" value="DUF7134"/>
    <property type="match status" value="1"/>
</dbReference>
<feature type="domain" description="DUF7134" evidence="12">
    <location>
        <begin position="29"/>
        <end position="157"/>
    </location>
</feature>
<dbReference type="GO" id="GO:0046983">
    <property type="term" value="F:protein dimerization activity"/>
    <property type="evidence" value="ECO:0007669"/>
    <property type="project" value="InterPro"/>
</dbReference>